<evidence type="ECO:0000256" key="1">
    <source>
        <dbReference type="SAM" id="MobiDB-lite"/>
    </source>
</evidence>
<feature type="region of interest" description="Disordered" evidence="1">
    <location>
        <begin position="71"/>
        <end position="92"/>
    </location>
</feature>
<protein>
    <submittedName>
        <fullName evidence="2">Uncharacterized protein</fullName>
    </submittedName>
</protein>
<reference evidence="2" key="1">
    <citation type="submission" date="2020-04" db="EMBL/GenBank/DDBJ databases">
        <authorList>
            <person name="Chiriac C."/>
            <person name="Salcher M."/>
            <person name="Ghai R."/>
            <person name="Kavagutti S V."/>
        </authorList>
    </citation>
    <scope>NUCLEOTIDE SEQUENCE</scope>
</reference>
<sequence length="241" mass="26581">MSKAVDRLIGDLETRARLLVCPIQFGVVVETTPSGEERKLSVTESGLDHMLRRVRLLLEVDASAGVEQADGYASKTPLNGSPGGGKGGGRPVISIPDELGHADRVPTSSTEVAALAGSGPADPVHRRAVKVTSHLRRLVHELECLDAELGAWERMRMVSKVPDPEQCYIVGKLLGLPWDEYWEPWRTTTFPKLDDPQFDEPRKVCQWAYWFVRDHGRLPTKDEALKRISQVAADRVAGRAG</sequence>
<feature type="compositionally biased region" description="Gly residues" evidence="1">
    <location>
        <begin position="81"/>
        <end position="90"/>
    </location>
</feature>
<name>A0A6J5LQS7_9CAUD</name>
<dbReference type="EMBL" id="LR796326">
    <property type="protein sequence ID" value="CAB4136885.1"/>
    <property type="molecule type" value="Genomic_DNA"/>
</dbReference>
<gene>
    <name evidence="2" type="ORF">UFOVP314_24</name>
</gene>
<evidence type="ECO:0000313" key="2">
    <source>
        <dbReference type="EMBL" id="CAB4136885.1"/>
    </source>
</evidence>
<accession>A0A6J5LQS7</accession>
<proteinExistence type="predicted"/>
<organism evidence="2">
    <name type="scientific">uncultured Caudovirales phage</name>
    <dbReference type="NCBI Taxonomy" id="2100421"/>
    <lineage>
        <taxon>Viruses</taxon>
        <taxon>Duplodnaviria</taxon>
        <taxon>Heunggongvirae</taxon>
        <taxon>Uroviricota</taxon>
        <taxon>Caudoviricetes</taxon>
        <taxon>Peduoviridae</taxon>
        <taxon>Maltschvirus</taxon>
        <taxon>Maltschvirus maltsch</taxon>
    </lineage>
</organism>